<proteinExistence type="predicted"/>
<reference evidence="2 3" key="1">
    <citation type="submission" date="2015-08" db="EMBL/GenBank/DDBJ databases">
        <title>Genome sequencing of Penicillium nordicum.</title>
        <authorList>
            <person name="Nguyen H.D."/>
            <person name="Seifert K.A."/>
        </authorList>
    </citation>
    <scope>NUCLEOTIDE SEQUENCE [LARGE SCALE GENOMIC DNA]</scope>
    <source>
        <strain evidence="2 3">DAOMC 185683</strain>
    </source>
</reference>
<dbReference type="AlphaFoldDB" id="A0A0M8PCD0"/>
<dbReference type="OrthoDB" id="4491197at2759"/>
<name>A0A0M8PCD0_9EURO</name>
<organism evidence="2 3">
    <name type="scientific">Penicillium nordicum</name>
    <dbReference type="NCBI Taxonomy" id="229535"/>
    <lineage>
        <taxon>Eukaryota</taxon>
        <taxon>Fungi</taxon>
        <taxon>Dikarya</taxon>
        <taxon>Ascomycota</taxon>
        <taxon>Pezizomycotina</taxon>
        <taxon>Eurotiomycetes</taxon>
        <taxon>Eurotiomycetidae</taxon>
        <taxon>Eurotiales</taxon>
        <taxon>Aspergillaceae</taxon>
        <taxon>Penicillium</taxon>
    </lineage>
</organism>
<dbReference type="Proteomes" id="UP000037696">
    <property type="component" value="Unassembled WGS sequence"/>
</dbReference>
<evidence type="ECO:0000313" key="2">
    <source>
        <dbReference type="EMBL" id="KOS45724.1"/>
    </source>
</evidence>
<evidence type="ECO:0000256" key="1">
    <source>
        <dbReference type="SAM" id="SignalP"/>
    </source>
</evidence>
<evidence type="ECO:0000313" key="3">
    <source>
        <dbReference type="Proteomes" id="UP000037696"/>
    </source>
</evidence>
<sequence>MHFVKQISVMSLAIAFAAASPTAQTNPKVLEARAQNKDRFINPSEPKMSLDEQCMKKTAEVPLLQYWNVVINDATDYTDDECGSGFLDNVNGRGCAVTGWGCNIASDGKTMNANFNTGESCTNEDVSSAINAAFGGKNVECADYDNEVRCGDDNKCSVDKPREGIWG</sequence>
<protein>
    <recommendedName>
        <fullName evidence="4">Ecp2 effector protein domain-containing protein</fullName>
    </recommendedName>
</protein>
<gene>
    <name evidence="2" type="ORF">ACN38_g3299</name>
</gene>
<keyword evidence="3" id="KW-1185">Reference proteome</keyword>
<comment type="caution">
    <text evidence="2">The sequence shown here is derived from an EMBL/GenBank/DDBJ whole genome shotgun (WGS) entry which is preliminary data.</text>
</comment>
<evidence type="ECO:0008006" key="4">
    <source>
        <dbReference type="Google" id="ProtNLM"/>
    </source>
</evidence>
<feature type="chain" id="PRO_5005819675" description="Ecp2 effector protein domain-containing protein" evidence="1">
    <location>
        <begin position="20"/>
        <end position="167"/>
    </location>
</feature>
<accession>A0A0M8PCD0</accession>
<keyword evidence="1" id="KW-0732">Signal</keyword>
<feature type="signal peptide" evidence="1">
    <location>
        <begin position="1"/>
        <end position="19"/>
    </location>
</feature>
<dbReference type="EMBL" id="LHQQ01000039">
    <property type="protein sequence ID" value="KOS45724.1"/>
    <property type="molecule type" value="Genomic_DNA"/>
</dbReference>